<dbReference type="Proteomes" id="UP000839534">
    <property type="component" value="Unassembled WGS sequence"/>
</dbReference>
<name>A0A658IC36_SALNE</name>
<feature type="non-terminal residue" evidence="1">
    <location>
        <position position="115"/>
    </location>
</feature>
<dbReference type="RefSeq" id="WP_119528985.1">
    <property type="nucleotide sequence ID" value="NZ_QWJV01000312.1"/>
</dbReference>
<protein>
    <submittedName>
        <fullName evidence="1">Uncharacterized protein</fullName>
    </submittedName>
</protein>
<comment type="caution">
    <text evidence="1">The sequence shown here is derived from an EMBL/GenBank/DDBJ whole genome shotgun (WGS) entry which is preliminary data.</text>
</comment>
<sequence>MLDNRTASAIDLALQKHHTPVGDLYAAIRHGRMKRCFSRDTAIRWLAHFLTSHSFTRSGLKQRHPDFLVEQDHGEQVWRRGETTDAYHRAHQRTIRRLRLILARKREIQKWNEKY</sequence>
<gene>
    <name evidence="1" type="ORF">DLN06_27035</name>
</gene>
<evidence type="ECO:0000313" key="1">
    <source>
        <dbReference type="EMBL" id="RIQ15693.1"/>
    </source>
</evidence>
<dbReference type="AlphaFoldDB" id="A0A658IC36"/>
<reference evidence="1" key="1">
    <citation type="submission" date="2018-08" db="EMBL/GenBank/DDBJ databases">
        <title>Whole genome sequencing of Salmonella enterica serotype newport.</title>
        <authorList>
            <person name="Bell R."/>
        </authorList>
    </citation>
    <scope>NUCLEOTIDE SEQUENCE [LARGE SCALE GENOMIC DNA]</scope>
    <source>
        <strain evidence="1">CFSAN000835</strain>
    </source>
</reference>
<organism evidence="1">
    <name type="scientific">Salmonella enterica subsp. enterica serovar Newport str. CFSAN000835</name>
    <dbReference type="NCBI Taxonomy" id="1299174"/>
    <lineage>
        <taxon>Bacteria</taxon>
        <taxon>Pseudomonadati</taxon>
        <taxon>Pseudomonadota</taxon>
        <taxon>Gammaproteobacteria</taxon>
        <taxon>Enterobacterales</taxon>
        <taxon>Enterobacteriaceae</taxon>
        <taxon>Salmonella</taxon>
    </lineage>
</organism>
<proteinExistence type="predicted"/>
<dbReference type="EMBL" id="QWJV01000312">
    <property type="protein sequence ID" value="RIQ15693.1"/>
    <property type="molecule type" value="Genomic_DNA"/>
</dbReference>
<accession>A0A658IC36</accession>